<keyword evidence="3" id="KW-1185">Reference proteome</keyword>
<sequence>MSTHSLFAVVFEVKPNAAHADEYLQIAGSLRPELEKIPGFVENERFRSRSRNGYLLSLSLWDNEKALVHWRTQEQHHGAQVRGRQGVLDDYRIRVGEATRVAGRHADRSVGWVRQDHTEMGEAIALTIIDGTLSPSSSLWQVAEIARARIVGGDVFDHISTPNRIAIVMSWRSEQEADDFAKEAIRRNDADASIYAIRIVRDYGMTDRREAPQYYPSTRNS</sequence>
<evidence type="ECO:0000259" key="1">
    <source>
        <dbReference type="Pfam" id="PF03992"/>
    </source>
</evidence>
<dbReference type="GO" id="GO:0004497">
    <property type="term" value="F:monooxygenase activity"/>
    <property type="evidence" value="ECO:0007669"/>
    <property type="project" value="UniProtKB-KW"/>
</dbReference>
<dbReference type="Gene3D" id="3.30.70.100">
    <property type="match status" value="1"/>
</dbReference>
<keyword evidence="2" id="KW-0503">Monooxygenase</keyword>
<evidence type="ECO:0000313" key="3">
    <source>
        <dbReference type="Proteomes" id="UP001156670"/>
    </source>
</evidence>
<reference evidence="3" key="1">
    <citation type="journal article" date="2019" name="Int. J. Syst. Evol. Microbiol.">
        <title>The Global Catalogue of Microorganisms (GCM) 10K type strain sequencing project: providing services to taxonomists for standard genome sequencing and annotation.</title>
        <authorList>
            <consortium name="The Broad Institute Genomics Platform"/>
            <consortium name="The Broad Institute Genome Sequencing Center for Infectious Disease"/>
            <person name="Wu L."/>
            <person name="Ma J."/>
        </authorList>
    </citation>
    <scope>NUCLEOTIDE SEQUENCE [LARGE SCALE GENOMIC DNA]</scope>
    <source>
        <strain evidence="3">NBRC 111980</strain>
    </source>
</reference>
<comment type="caution">
    <text evidence="2">The sequence shown here is derived from an EMBL/GenBank/DDBJ whole genome shotgun (WGS) entry which is preliminary data.</text>
</comment>
<dbReference type="InterPro" id="IPR011008">
    <property type="entry name" value="Dimeric_a/b-barrel"/>
</dbReference>
<dbReference type="RefSeq" id="WP_284321761.1">
    <property type="nucleotide sequence ID" value="NZ_BSOB01000028.1"/>
</dbReference>
<proteinExistence type="predicted"/>
<dbReference type="EMBL" id="BSOB01000028">
    <property type="protein sequence ID" value="GLQ94058.1"/>
    <property type="molecule type" value="Genomic_DNA"/>
</dbReference>
<dbReference type="PANTHER" id="PTHR37811:SF2">
    <property type="entry name" value="ABM DOMAIN-CONTAINING PROTEIN"/>
    <property type="match status" value="1"/>
</dbReference>
<dbReference type="SUPFAM" id="SSF54909">
    <property type="entry name" value="Dimeric alpha+beta barrel"/>
    <property type="match status" value="1"/>
</dbReference>
<dbReference type="Pfam" id="PF03992">
    <property type="entry name" value="ABM"/>
    <property type="match status" value="1"/>
</dbReference>
<accession>A0ABQ5XSV0</accession>
<dbReference type="InterPro" id="IPR052936">
    <property type="entry name" value="Jasmonate_Hydroxylase-like"/>
</dbReference>
<dbReference type="Proteomes" id="UP001156670">
    <property type="component" value="Unassembled WGS sequence"/>
</dbReference>
<dbReference type="InterPro" id="IPR007138">
    <property type="entry name" value="ABM_dom"/>
</dbReference>
<gene>
    <name evidence="2" type="ORF">GCM10007901_30090</name>
</gene>
<evidence type="ECO:0000313" key="2">
    <source>
        <dbReference type="EMBL" id="GLQ94058.1"/>
    </source>
</evidence>
<name>A0ABQ5XSV0_9GAMM</name>
<feature type="domain" description="ABM" evidence="1">
    <location>
        <begin position="7"/>
        <end position="80"/>
    </location>
</feature>
<organism evidence="2 3">
    <name type="scientific">Dyella acidisoli</name>
    <dbReference type="NCBI Taxonomy" id="1867834"/>
    <lineage>
        <taxon>Bacteria</taxon>
        <taxon>Pseudomonadati</taxon>
        <taxon>Pseudomonadota</taxon>
        <taxon>Gammaproteobacteria</taxon>
        <taxon>Lysobacterales</taxon>
        <taxon>Rhodanobacteraceae</taxon>
        <taxon>Dyella</taxon>
    </lineage>
</organism>
<keyword evidence="2" id="KW-0560">Oxidoreductase</keyword>
<protein>
    <submittedName>
        <fullName evidence="2">Antibiotic biosynthesis monooxygenase</fullName>
    </submittedName>
</protein>
<dbReference type="PANTHER" id="PTHR37811">
    <property type="entry name" value="BLL5343 PROTEIN"/>
    <property type="match status" value="1"/>
</dbReference>